<dbReference type="EMBL" id="JAHUTJ010075425">
    <property type="protein sequence ID" value="MED6294209.1"/>
    <property type="molecule type" value="Genomic_DNA"/>
</dbReference>
<accession>A0ABU7F5E8</accession>
<keyword evidence="3" id="KW-1185">Reference proteome</keyword>
<evidence type="ECO:0000313" key="3">
    <source>
        <dbReference type="Proteomes" id="UP001352852"/>
    </source>
</evidence>
<gene>
    <name evidence="2" type="ORF">CHARACLAT_018702</name>
</gene>
<evidence type="ECO:0000313" key="2">
    <source>
        <dbReference type="EMBL" id="MED6294209.1"/>
    </source>
</evidence>
<protein>
    <submittedName>
        <fullName evidence="2">Uncharacterized protein</fullName>
    </submittedName>
</protein>
<proteinExistence type="predicted"/>
<reference evidence="2 3" key="1">
    <citation type="submission" date="2021-06" db="EMBL/GenBank/DDBJ databases">
        <authorList>
            <person name="Palmer J.M."/>
        </authorList>
    </citation>
    <scope>NUCLEOTIDE SEQUENCE [LARGE SCALE GENOMIC DNA]</scope>
    <source>
        <strain evidence="2 3">CL_MEX2019</strain>
        <tissue evidence="2">Muscle</tissue>
    </source>
</reference>
<feature type="region of interest" description="Disordered" evidence="1">
    <location>
        <begin position="53"/>
        <end position="108"/>
    </location>
</feature>
<feature type="compositionally biased region" description="Basic and acidic residues" evidence="1">
    <location>
        <begin position="55"/>
        <end position="90"/>
    </location>
</feature>
<dbReference type="Proteomes" id="UP001352852">
    <property type="component" value="Unassembled WGS sequence"/>
</dbReference>
<evidence type="ECO:0000256" key="1">
    <source>
        <dbReference type="SAM" id="MobiDB-lite"/>
    </source>
</evidence>
<comment type="caution">
    <text evidence="2">The sequence shown here is derived from an EMBL/GenBank/DDBJ whole genome shotgun (WGS) entry which is preliminary data.</text>
</comment>
<sequence>MATGVFPGWGPAWASHVKHGPRFSEDMPSATLAPANCSELRWEQLGLRRRVQVQRGREERCIRTTEKDTKEKREETNERRESGRGTRGRPDSTTWESSGLHTSKESSN</sequence>
<feature type="compositionally biased region" description="Polar residues" evidence="1">
    <location>
        <begin position="91"/>
        <end position="101"/>
    </location>
</feature>
<name>A0ABU7F5E8_9TELE</name>
<organism evidence="2 3">
    <name type="scientific">Characodon lateralis</name>
    <dbReference type="NCBI Taxonomy" id="208331"/>
    <lineage>
        <taxon>Eukaryota</taxon>
        <taxon>Metazoa</taxon>
        <taxon>Chordata</taxon>
        <taxon>Craniata</taxon>
        <taxon>Vertebrata</taxon>
        <taxon>Euteleostomi</taxon>
        <taxon>Actinopterygii</taxon>
        <taxon>Neopterygii</taxon>
        <taxon>Teleostei</taxon>
        <taxon>Neoteleostei</taxon>
        <taxon>Acanthomorphata</taxon>
        <taxon>Ovalentaria</taxon>
        <taxon>Atherinomorphae</taxon>
        <taxon>Cyprinodontiformes</taxon>
        <taxon>Goodeidae</taxon>
        <taxon>Characodon</taxon>
    </lineage>
</organism>